<evidence type="ECO:0000313" key="2">
    <source>
        <dbReference type="EMBL" id="GHE15512.1"/>
    </source>
</evidence>
<gene>
    <name evidence="2" type="ORF">GCM10011376_04080</name>
</gene>
<name>A0ABQ3HG02_9ACTN</name>
<organism evidence="2 3">
    <name type="scientific">Nocardioides flavus</name>
    <name type="common">ex Wang et al. 2016</name>
    <dbReference type="NCBI Taxonomy" id="2058780"/>
    <lineage>
        <taxon>Bacteria</taxon>
        <taxon>Bacillati</taxon>
        <taxon>Actinomycetota</taxon>
        <taxon>Actinomycetes</taxon>
        <taxon>Propionibacteriales</taxon>
        <taxon>Nocardioidaceae</taxon>
        <taxon>Nocardioides</taxon>
    </lineage>
</organism>
<protein>
    <recommendedName>
        <fullName evidence="4">Collagen triple helix repeat-containing protein</fullName>
    </recommendedName>
</protein>
<reference evidence="3" key="1">
    <citation type="journal article" date="2019" name="Int. J. Syst. Evol. Microbiol.">
        <title>The Global Catalogue of Microorganisms (GCM) 10K type strain sequencing project: providing services to taxonomists for standard genome sequencing and annotation.</title>
        <authorList>
            <consortium name="The Broad Institute Genomics Platform"/>
            <consortium name="The Broad Institute Genome Sequencing Center for Infectious Disease"/>
            <person name="Wu L."/>
            <person name="Ma J."/>
        </authorList>
    </citation>
    <scope>NUCLEOTIDE SEQUENCE [LARGE SCALE GENOMIC DNA]</scope>
    <source>
        <strain evidence="3">CGMCC 1.12791</strain>
    </source>
</reference>
<evidence type="ECO:0008006" key="4">
    <source>
        <dbReference type="Google" id="ProtNLM"/>
    </source>
</evidence>
<evidence type="ECO:0000256" key="1">
    <source>
        <dbReference type="SAM" id="SignalP"/>
    </source>
</evidence>
<keyword evidence="3" id="KW-1185">Reference proteome</keyword>
<dbReference type="EMBL" id="BNAD01000001">
    <property type="protein sequence ID" value="GHE15512.1"/>
    <property type="molecule type" value="Genomic_DNA"/>
</dbReference>
<comment type="caution">
    <text evidence="2">The sequence shown here is derived from an EMBL/GenBank/DDBJ whole genome shotgun (WGS) entry which is preliminary data.</text>
</comment>
<dbReference type="Gene3D" id="1.20.5.320">
    <property type="entry name" value="6-Phosphogluconate Dehydrogenase, domain 3"/>
    <property type="match status" value="1"/>
</dbReference>
<evidence type="ECO:0000313" key="3">
    <source>
        <dbReference type="Proteomes" id="UP000597341"/>
    </source>
</evidence>
<keyword evidence="1" id="KW-0732">Signal</keyword>
<dbReference type="Proteomes" id="UP000597341">
    <property type="component" value="Unassembled WGS sequence"/>
</dbReference>
<dbReference type="RefSeq" id="WP_229855972.1">
    <property type="nucleotide sequence ID" value="NZ_BNAD01000001.1"/>
</dbReference>
<proteinExistence type="predicted"/>
<accession>A0ABQ3HG02</accession>
<feature type="chain" id="PRO_5046220366" description="Collagen triple helix repeat-containing protein" evidence="1">
    <location>
        <begin position="26"/>
        <end position="172"/>
    </location>
</feature>
<sequence>MRRGVPTIAVAGALLVVSATGGATAALVITGKQIKDNSVTSKDIKNRTLKTKDLAASTVAALKGNTGPAGPAGPQGATGPAGATGGFTGVERVSVDRDITASGDYYGSAFVTVPCPAGKIAVSGGYYLASSAVDIAVHTNRPNATGTAWEVYVRSTTSNFSAAFYALCANSG</sequence>
<feature type="signal peptide" evidence="1">
    <location>
        <begin position="1"/>
        <end position="25"/>
    </location>
</feature>